<evidence type="ECO:0000259" key="2">
    <source>
        <dbReference type="PROSITE" id="PS51186"/>
    </source>
</evidence>
<feature type="region of interest" description="Disordered" evidence="1">
    <location>
        <begin position="1"/>
        <end position="33"/>
    </location>
</feature>
<dbReference type="CDD" id="cd04301">
    <property type="entry name" value="NAT_SF"/>
    <property type="match status" value="1"/>
</dbReference>
<dbReference type="Gene3D" id="3.40.630.30">
    <property type="match status" value="1"/>
</dbReference>
<keyword evidence="4" id="KW-1185">Reference proteome</keyword>
<proteinExistence type="predicted"/>
<dbReference type="GO" id="GO:0016747">
    <property type="term" value="F:acyltransferase activity, transferring groups other than amino-acyl groups"/>
    <property type="evidence" value="ECO:0007669"/>
    <property type="project" value="InterPro"/>
</dbReference>
<name>A0A439CSU5_9PEZI</name>
<comment type="caution">
    <text evidence="3">The sequence shown here is derived from an EMBL/GenBank/DDBJ whole genome shotgun (WGS) entry which is preliminary data.</text>
</comment>
<dbReference type="PANTHER" id="PTHR43792">
    <property type="entry name" value="GNAT FAMILY, PUTATIVE (AFU_ORTHOLOGUE AFUA_3G00765)-RELATED-RELATED"/>
    <property type="match status" value="1"/>
</dbReference>
<gene>
    <name evidence="3" type="ORF">EKO27_g9962</name>
</gene>
<dbReference type="InterPro" id="IPR000182">
    <property type="entry name" value="GNAT_dom"/>
</dbReference>
<reference evidence="3 4" key="1">
    <citation type="submission" date="2018-12" db="EMBL/GenBank/DDBJ databases">
        <title>Draft genome sequence of Xylaria grammica IHI A82.</title>
        <authorList>
            <person name="Buettner E."/>
            <person name="Kellner H."/>
        </authorList>
    </citation>
    <scope>NUCLEOTIDE SEQUENCE [LARGE SCALE GENOMIC DNA]</scope>
    <source>
        <strain evidence="3 4">IHI A82</strain>
    </source>
</reference>
<feature type="domain" description="N-acetyltransferase" evidence="2">
    <location>
        <begin position="43"/>
        <end position="247"/>
    </location>
</feature>
<dbReference type="EMBL" id="RYZI01000473">
    <property type="protein sequence ID" value="RWA05141.1"/>
    <property type="molecule type" value="Genomic_DNA"/>
</dbReference>
<evidence type="ECO:0000256" key="1">
    <source>
        <dbReference type="SAM" id="MobiDB-lite"/>
    </source>
</evidence>
<dbReference type="SUPFAM" id="SSF55729">
    <property type="entry name" value="Acyl-CoA N-acyltransferases (Nat)"/>
    <property type="match status" value="1"/>
</dbReference>
<dbReference type="Proteomes" id="UP000286045">
    <property type="component" value="Unassembled WGS sequence"/>
</dbReference>
<evidence type="ECO:0000313" key="4">
    <source>
        <dbReference type="Proteomes" id="UP000286045"/>
    </source>
</evidence>
<feature type="compositionally biased region" description="Pro residues" evidence="1">
    <location>
        <begin position="1"/>
        <end position="17"/>
    </location>
</feature>
<dbReference type="InterPro" id="IPR051531">
    <property type="entry name" value="N-acetyltransferase"/>
</dbReference>
<evidence type="ECO:0000313" key="3">
    <source>
        <dbReference type="EMBL" id="RWA05141.1"/>
    </source>
</evidence>
<dbReference type="AlphaFoldDB" id="A0A439CSU5"/>
<accession>A0A439CSU5</accession>
<dbReference type="Pfam" id="PF13302">
    <property type="entry name" value="Acetyltransf_3"/>
    <property type="match status" value="1"/>
</dbReference>
<dbReference type="InterPro" id="IPR016181">
    <property type="entry name" value="Acyl_CoA_acyltransferase"/>
</dbReference>
<protein>
    <recommendedName>
        <fullName evidence="2">N-acetyltransferase domain-containing protein</fullName>
    </recommendedName>
</protein>
<dbReference type="PROSITE" id="PS51186">
    <property type="entry name" value="GNAT"/>
    <property type="match status" value="1"/>
</dbReference>
<dbReference type="PANTHER" id="PTHR43792:SF1">
    <property type="entry name" value="N-ACETYLTRANSFERASE DOMAIN-CONTAINING PROTEIN"/>
    <property type="match status" value="1"/>
</dbReference>
<sequence length="251" mass="27871">MASPNLPGPPHAPPPAPSKIKVKTTSPIVPPNADRAPIRTERLLIRPFDASDAEAVYQLRKQPEVMVWTLVGVVDKDVNESRAFIERFLPPKDLNTFNFVVEYLGDASKSDDADGVVIGAAGCHKVHSDSGWPEVGYLFRKEYWGKGLATEFLRAFTKAWWALPRREIELEVDAASVDELGRGKDEVNDGDVIRVPEALMAMIEASNGGSRKVLEKTGFKEYKSWTEPDSRAHYINRQATLVAFLLRAPDS</sequence>
<organism evidence="3 4">
    <name type="scientific">Xylaria grammica</name>
    <dbReference type="NCBI Taxonomy" id="363999"/>
    <lineage>
        <taxon>Eukaryota</taxon>
        <taxon>Fungi</taxon>
        <taxon>Dikarya</taxon>
        <taxon>Ascomycota</taxon>
        <taxon>Pezizomycotina</taxon>
        <taxon>Sordariomycetes</taxon>
        <taxon>Xylariomycetidae</taxon>
        <taxon>Xylariales</taxon>
        <taxon>Xylariaceae</taxon>
        <taxon>Xylaria</taxon>
    </lineage>
</organism>